<evidence type="ECO:0000313" key="2">
    <source>
        <dbReference type="EMBL" id="GBP06007.1"/>
    </source>
</evidence>
<name>A0A4C1SXL2_EUMVA</name>
<protein>
    <submittedName>
        <fullName evidence="2">Uncharacterized protein</fullName>
    </submittedName>
</protein>
<gene>
    <name evidence="2" type="ORF">EVAR_3259_1</name>
</gene>
<organism evidence="2 3">
    <name type="scientific">Eumeta variegata</name>
    <name type="common">Bagworm moth</name>
    <name type="synonym">Eumeta japonica</name>
    <dbReference type="NCBI Taxonomy" id="151549"/>
    <lineage>
        <taxon>Eukaryota</taxon>
        <taxon>Metazoa</taxon>
        <taxon>Ecdysozoa</taxon>
        <taxon>Arthropoda</taxon>
        <taxon>Hexapoda</taxon>
        <taxon>Insecta</taxon>
        <taxon>Pterygota</taxon>
        <taxon>Neoptera</taxon>
        <taxon>Endopterygota</taxon>
        <taxon>Lepidoptera</taxon>
        <taxon>Glossata</taxon>
        <taxon>Ditrysia</taxon>
        <taxon>Tineoidea</taxon>
        <taxon>Psychidae</taxon>
        <taxon>Oiketicinae</taxon>
        <taxon>Eumeta</taxon>
    </lineage>
</organism>
<proteinExistence type="predicted"/>
<keyword evidence="3" id="KW-1185">Reference proteome</keyword>
<dbReference type="AlphaFoldDB" id="A0A4C1SXL2"/>
<evidence type="ECO:0000256" key="1">
    <source>
        <dbReference type="SAM" id="MobiDB-lite"/>
    </source>
</evidence>
<comment type="caution">
    <text evidence="2">The sequence shown here is derived from an EMBL/GenBank/DDBJ whole genome shotgun (WGS) entry which is preliminary data.</text>
</comment>
<accession>A0A4C1SXL2</accession>
<reference evidence="2 3" key="1">
    <citation type="journal article" date="2019" name="Commun. Biol.">
        <title>The bagworm genome reveals a unique fibroin gene that provides high tensile strength.</title>
        <authorList>
            <person name="Kono N."/>
            <person name="Nakamura H."/>
            <person name="Ohtoshi R."/>
            <person name="Tomita M."/>
            <person name="Numata K."/>
            <person name="Arakawa K."/>
        </authorList>
    </citation>
    <scope>NUCLEOTIDE SEQUENCE [LARGE SCALE GENOMIC DNA]</scope>
</reference>
<dbReference type="EMBL" id="BGZK01000020">
    <property type="protein sequence ID" value="GBP06007.1"/>
    <property type="molecule type" value="Genomic_DNA"/>
</dbReference>
<sequence length="135" mass="15818">MYNIYFVRIAKKSRLIFSVNGAGRPRGPRLRDALRPPDTFTAQQHGFVESVNELSCYFTSVILPLRWSFRVKKVHKKILQRRRQDPAVHFARRRRYKIMTIALAFARNRRLPGSTDNTGHPTIPDDAFYVSEDDR</sequence>
<feature type="region of interest" description="Disordered" evidence="1">
    <location>
        <begin position="111"/>
        <end position="135"/>
    </location>
</feature>
<evidence type="ECO:0000313" key="3">
    <source>
        <dbReference type="Proteomes" id="UP000299102"/>
    </source>
</evidence>
<dbReference type="Proteomes" id="UP000299102">
    <property type="component" value="Unassembled WGS sequence"/>
</dbReference>